<evidence type="ECO:0000313" key="3">
    <source>
        <dbReference type="Proteomes" id="UP000464318"/>
    </source>
</evidence>
<dbReference type="OrthoDB" id="344987at2"/>
<feature type="domain" description="DUF8201" evidence="1">
    <location>
        <begin position="1"/>
        <end position="396"/>
    </location>
</feature>
<dbReference type="InterPro" id="IPR058514">
    <property type="entry name" value="DUF8201"/>
</dbReference>
<name>A0A6P1QUC0_9FLAO</name>
<dbReference type="EMBL" id="CP029149">
    <property type="protein sequence ID" value="QHN64777.1"/>
    <property type="molecule type" value="Genomic_DNA"/>
</dbReference>
<keyword evidence="3" id="KW-1185">Reference proteome</keyword>
<evidence type="ECO:0000313" key="2">
    <source>
        <dbReference type="EMBL" id="QHN64777.1"/>
    </source>
</evidence>
<dbReference type="RefSeq" id="WP_160223831.1">
    <property type="nucleotide sequence ID" value="NZ_CP029149.1"/>
</dbReference>
<dbReference type="Proteomes" id="UP000464318">
    <property type="component" value="Chromosome"/>
</dbReference>
<accession>A0A6P1QUC0</accession>
<sequence>MIYILLSLMLILPTLLGIGGLASQKIKLWDGISSDLVMGIVSISIVWTVLAFFIPINTAVEICTLILGISLFIYQKKYRALGSFLREHYRIFVPVLFIILFFGAFYPFILDHFGYYVPSIKWIREVGMPRGISNLDLLLGQMSVWHIFQAGFSNLSDTFLRMNSLMLAGYLIYILERRVFVHLLFFPILFLFVQSPSADLPVIILSMLVLNETMRSNTNAKGLFLLSVFIFIIKPTAIWVPVFVFLYNLFCLKQKPLSWMPAGLALVLLFCFKNIWLFGYPIFPVAVIDLNLPWKPNPELLKNSAMIAIMKTYNLQYTYAEIHSFSKWDYIKNWLLLEGIKGKIHILFIISLMILCFHTFISRKKVLYLLCGAVLLKSAMVLAFSAQYRFFLEVFFVMIFILTYQKAGKKTAILGFTVMTLAIAFVLSTPQWLQKQLPSFYLGYFMGGFNENQWLKPSEYQLNQYKSHKVGNLEFYLSAEDYPFMFDTPLPTISNGFLKDYLRLGIFPQWDSERKKNGFHWKKLTPKEIQELKKAISLKQ</sequence>
<protein>
    <recommendedName>
        <fullName evidence="1">DUF8201 domain-containing protein</fullName>
    </recommendedName>
</protein>
<dbReference type="KEGG" id="bcad:DBX24_02145"/>
<dbReference type="AlphaFoldDB" id="A0A6P1QUC0"/>
<dbReference type="InterPro" id="IPR058065">
    <property type="entry name" value="LIC_10190-like"/>
</dbReference>
<dbReference type="Pfam" id="PF26626">
    <property type="entry name" value="DUF8201"/>
    <property type="match status" value="1"/>
</dbReference>
<organism evidence="2 3">
    <name type="scientific">Bergeyella cardium</name>
    <dbReference type="NCBI Taxonomy" id="1585976"/>
    <lineage>
        <taxon>Bacteria</taxon>
        <taxon>Pseudomonadati</taxon>
        <taxon>Bacteroidota</taxon>
        <taxon>Flavobacteriia</taxon>
        <taxon>Flavobacteriales</taxon>
        <taxon>Weeksellaceae</taxon>
        <taxon>Bergeyella</taxon>
    </lineage>
</organism>
<evidence type="ECO:0000259" key="1">
    <source>
        <dbReference type="Pfam" id="PF26626"/>
    </source>
</evidence>
<reference evidence="2 3" key="1">
    <citation type="submission" date="2018-04" db="EMBL/GenBank/DDBJ databases">
        <title>Characteristic and Complete Genome Sequencing of A Novel Member of Infective Endocarditis Causative Bacteria: Bergeyella cardium QL-PH.</title>
        <authorList>
            <person name="Pan H."/>
            <person name="Sun E."/>
            <person name="Zhang Y."/>
        </authorList>
    </citation>
    <scope>NUCLEOTIDE SEQUENCE [LARGE SCALE GENOMIC DNA]</scope>
    <source>
        <strain evidence="2 3">HPQL</strain>
    </source>
</reference>
<dbReference type="NCBIfam" id="NF047510">
    <property type="entry name" value="LIC_10190_fam"/>
    <property type="match status" value="1"/>
</dbReference>
<proteinExistence type="predicted"/>
<gene>
    <name evidence="2" type="ORF">DBX24_02145</name>
</gene>